<gene>
    <name evidence="2" type="ORF">JCM21714_3720</name>
</gene>
<comment type="caution">
    <text evidence="2">The sequence shown here is derived from an EMBL/GenBank/DDBJ whole genome shotgun (WGS) entry which is preliminary data.</text>
</comment>
<dbReference type="InterPro" id="IPR036397">
    <property type="entry name" value="RNaseH_sf"/>
</dbReference>
<evidence type="ECO:0000313" key="2">
    <source>
        <dbReference type="EMBL" id="GAE94555.1"/>
    </source>
</evidence>
<dbReference type="InterPro" id="IPR012337">
    <property type="entry name" value="RNaseH-like_sf"/>
</dbReference>
<dbReference type="AlphaFoldDB" id="W4VME0"/>
<name>W4VME0_9BACI</name>
<keyword evidence="3" id="KW-1185">Reference proteome</keyword>
<dbReference type="STRING" id="1298598.JCM21714_3720"/>
<dbReference type="Gene3D" id="3.30.420.10">
    <property type="entry name" value="Ribonuclease H-like superfamily/Ribonuclease H"/>
    <property type="match status" value="1"/>
</dbReference>
<accession>W4VME0</accession>
<dbReference type="EMBL" id="BAVS01000026">
    <property type="protein sequence ID" value="GAE94555.1"/>
    <property type="molecule type" value="Genomic_DNA"/>
</dbReference>
<protein>
    <submittedName>
        <fullName evidence="2">Mobile element protein</fullName>
    </submittedName>
</protein>
<dbReference type="Proteomes" id="UP000019102">
    <property type="component" value="Unassembled WGS sequence"/>
</dbReference>
<dbReference type="GO" id="GO:0003676">
    <property type="term" value="F:nucleic acid binding"/>
    <property type="evidence" value="ECO:0007669"/>
    <property type="project" value="InterPro"/>
</dbReference>
<proteinExistence type="predicted"/>
<dbReference type="GO" id="GO:0015074">
    <property type="term" value="P:DNA integration"/>
    <property type="evidence" value="ECO:0007669"/>
    <property type="project" value="InterPro"/>
</dbReference>
<dbReference type="PROSITE" id="PS50994">
    <property type="entry name" value="INTEGRASE"/>
    <property type="match status" value="1"/>
</dbReference>
<feature type="domain" description="Integrase catalytic" evidence="1">
    <location>
        <begin position="1"/>
        <end position="106"/>
    </location>
</feature>
<dbReference type="InterPro" id="IPR001584">
    <property type="entry name" value="Integrase_cat-core"/>
</dbReference>
<sequence length="106" mass="12248">MGHYVAKRSGERHVFSTLFIYDIFSRKIVGWEIWETEEANYAEELMKKTVISEKIQGRPMVLHSDNGSPMKAATFQVLLERLGIQSSYSRSRVSNDNPYSKARSPY</sequence>
<dbReference type="eggNOG" id="COG2801">
    <property type="taxonomic scope" value="Bacteria"/>
</dbReference>
<organism evidence="2 3">
    <name type="scientific">Gracilibacillus boraciitolerans JCM 21714</name>
    <dbReference type="NCBI Taxonomy" id="1298598"/>
    <lineage>
        <taxon>Bacteria</taxon>
        <taxon>Bacillati</taxon>
        <taxon>Bacillota</taxon>
        <taxon>Bacilli</taxon>
        <taxon>Bacillales</taxon>
        <taxon>Bacillaceae</taxon>
        <taxon>Gracilibacillus</taxon>
    </lineage>
</organism>
<dbReference type="OrthoDB" id="9781005at2"/>
<evidence type="ECO:0000313" key="3">
    <source>
        <dbReference type="Proteomes" id="UP000019102"/>
    </source>
</evidence>
<reference evidence="2 3" key="1">
    <citation type="journal article" date="2014" name="Genome Announc.">
        <title>Draft Genome Sequence of the Boron-Tolerant and Moderately Halotolerant Bacterium Gracilibacillus boraciitolerans JCM 21714T.</title>
        <authorList>
            <person name="Ahmed I."/>
            <person name="Oshima K."/>
            <person name="Suda W."/>
            <person name="Kitamura K."/>
            <person name="Iida T."/>
            <person name="Ohmori Y."/>
            <person name="Fujiwara T."/>
            <person name="Hattori M."/>
            <person name="Ohkuma M."/>
        </authorList>
    </citation>
    <scope>NUCLEOTIDE SEQUENCE [LARGE SCALE GENOMIC DNA]</scope>
    <source>
        <strain evidence="2 3">JCM 21714</strain>
    </source>
</reference>
<dbReference type="SUPFAM" id="SSF53098">
    <property type="entry name" value="Ribonuclease H-like"/>
    <property type="match status" value="1"/>
</dbReference>
<evidence type="ECO:0000259" key="1">
    <source>
        <dbReference type="PROSITE" id="PS50994"/>
    </source>
</evidence>
<dbReference type="Pfam" id="PF00665">
    <property type="entry name" value="rve"/>
    <property type="match status" value="1"/>
</dbReference>